<evidence type="ECO:0000256" key="1">
    <source>
        <dbReference type="SAM" id="MobiDB-lite"/>
    </source>
</evidence>
<evidence type="ECO:0000313" key="3">
    <source>
        <dbReference type="Proteomes" id="UP000078389"/>
    </source>
</evidence>
<evidence type="ECO:0000313" key="2">
    <source>
        <dbReference type="EMBL" id="OAM78210.1"/>
    </source>
</evidence>
<reference evidence="2 3" key="1">
    <citation type="submission" date="2016-03" db="EMBL/GenBank/DDBJ databases">
        <title>Genome sequencing of Devosia sp. S37.</title>
        <authorList>
            <person name="Mohd Nor M."/>
        </authorList>
    </citation>
    <scope>NUCLEOTIDE SEQUENCE [LARGE SCALE GENOMIC DNA]</scope>
    <source>
        <strain evidence="2 3">S37</strain>
    </source>
</reference>
<evidence type="ECO:0008006" key="4">
    <source>
        <dbReference type="Google" id="ProtNLM"/>
    </source>
</evidence>
<accession>A0A178I0E8</accession>
<comment type="caution">
    <text evidence="2">The sequence shown here is derived from an EMBL/GenBank/DDBJ whole genome shotgun (WGS) entry which is preliminary data.</text>
</comment>
<keyword evidence="3" id="KW-1185">Reference proteome</keyword>
<name>A0A178I0E8_9HYPH</name>
<dbReference type="AlphaFoldDB" id="A0A178I0E8"/>
<gene>
    <name evidence="2" type="ORF">A3840_06820</name>
</gene>
<dbReference type="STRING" id="1770058.A3840_06820"/>
<dbReference type="OrthoDB" id="7220345at2"/>
<dbReference type="RefSeq" id="WP_067453867.1">
    <property type="nucleotide sequence ID" value="NZ_LVVY01000072.1"/>
</dbReference>
<feature type="region of interest" description="Disordered" evidence="1">
    <location>
        <begin position="1"/>
        <end position="21"/>
    </location>
</feature>
<organism evidence="2 3">
    <name type="scientific">Devosia elaeis</name>
    <dbReference type="NCBI Taxonomy" id="1770058"/>
    <lineage>
        <taxon>Bacteria</taxon>
        <taxon>Pseudomonadati</taxon>
        <taxon>Pseudomonadota</taxon>
        <taxon>Alphaproteobacteria</taxon>
        <taxon>Hyphomicrobiales</taxon>
        <taxon>Devosiaceae</taxon>
        <taxon>Devosia</taxon>
    </lineage>
</organism>
<dbReference type="Proteomes" id="UP000078389">
    <property type="component" value="Unassembled WGS sequence"/>
</dbReference>
<protein>
    <recommendedName>
        <fullName evidence="4">Helix-turn-helix domain-containing protein</fullName>
    </recommendedName>
</protein>
<sequence length="93" mass="10449">MRPANDNGPRRRKGAALPHSLPPIGLSREVAAAYIDLSPAKFDELVRDGRMPRPKQIDGRRVWDRAKIERAFAALPGDEDDTIKKVDKWAEFG</sequence>
<proteinExistence type="predicted"/>
<dbReference type="EMBL" id="LVVY01000072">
    <property type="protein sequence ID" value="OAM78210.1"/>
    <property type="molecule type" value="Genomic_DNA"/>
</dbReference>